<dbReference type="PANTHER" id="PTHR46847:SF1">
    <property type="entry name" value="D-ALLOSE-BINDING PERIPLASMIC PROTEIN-RELATED"/>
    <property type="match status" value="1"/>
</dbReference>
<accession>I3VRN1</accession>
<keyword evidence="3" id="KW-0732">Signal</keyword>
<dbReference type="PATRIC" id="fig|1094508.3.peg.141"/>
<keyword evidence="4" id="KW-1133">Transmembrane helix</keyword>
<reference evidence="6 7" key="1">
    <citation type="journal article" date="2014" name="Appl. Environ. Microbiol.">
        <title>Profile of Secreted Hydrolases, Associated Proteins, and SlpA in Thermoanaerobacterium saccharolyticum during the Degradation of Hemicellulose.</title>
        <authorList>
            <person name="Currie D.H."/>
            <person name="Guss A.M."/>
            <person name="Herring C.D."/>
            <person name="Giannone R.J."/>
            <person name="Johnson C.M."/>
            <person name="Lankford P.K."/>
            <person name="Brown S.D."/>
            <person name="Hettich R.L."/>
            <person name="Lynd L.R."/>
        </authorList>
    </citation>
    <scope>NUCLEOTIDE SEQUENCE [LARGE SCALE GENOMIC DNA]</scope>
    <source>
        <strain evidence="7">DSM 8691 / JW/SL-YS485</strain>
    </source>
</reference>
<name>I3VRN1_THESW</name>
<dbReference type="GO" id="GO:0030313">
    <property type="term" value="C:cell envelope"/>
    <property type="evidence" value="ECO:0007669"/>
    <property type="project" value="UniProtKB-SubCell"/>
</dbReference>
<evidence type="ECO:0000259" key="5">
    <source>
        <dbReference type="Pfam" id="PF13407"/>
    </source>
</evidence>
<dbReference type="Proteomes" id="UP000006178">
    <property type="component" value="Chromosome"/>
</dbReference>
<feature type="transmembrane region" description="Helical" evidence="4">
    <location>
        <begin position="15"/>
        <end position="33"/>
    </location>
</feature>
<dbReference type="Gene3D" id="3.40.50.2300">
    <property type="match status" value="2"/>
</dbReference>
<dbReference type="InterPro" id="IPR028082">
    <property type="entry name" value="Peripla_BP_I"/>
</dbReference>
<dbReference type="AlphaFoldDB" id="I3VRN1"/>
<evidence type="ECO:0000256" key="4">
    <source>
        <dbReference type="SAM" id="Phobius"/>
    </source>
</evidence>
<dbReference type="BioCyc" id="TSAC1094508:GLMA-142-MONOMER"/>
<keyword evidence="4" id="KW-0812">Transmembrane</keyword>
<dbReference type="Pfam" id="PF13407">
    <property type="entry name" value="Peripla_BP_4"/>
    <property type="match status" value="1"/>
</dbReference>
<protein>
    <submittedName>
        <fullName evidence="6">LacI family transcriptional regulator</fullName>
    </submittedName>
</protein>
<evidence type="ECO:0000256" key="1">
    <source>
        <dbReference type="ARBA" id="ARBA00004196"/>
    </source>
</evidence>
<dbReference type="STRING" id="1094508.Tsac_0140"/>
<feature type="domain" description="Periplasmic binding protein" evidence="5">
    <location>
        <begin position="49"/>
        <end position="304"/>
    </location>
</feature>
<evidence type="ECO:0000256" key="2">
    <source>
        <dbReference type="ARBA" id="ARBA00007639"/>
    </source>
</evidence>
<dbReference type="SUPFAM" id="SSF53822">
    <property type="entry name" value="Periplasmic binding protein-like I"/>
    <property type="match status" value="1"/>
</dbReference>
<evidence type="ECO:0000313" key="7">
    <source>
        <dbReference type="Proteomes" id="UP000006178"/>
    </source>
</evidence>
<dbReference type="eggNOG" id="COG1879">
    <property type="taxonomic scope" value="Bacteria"/>
</dbReference>
<proteinExistence type="inferred from homology"/>
<organism evidence="6 7">
    <name type="scientific">Thermoanaerobacterium saccharolyticum (strain DSM 8691 / JW/SL-YS485)</name>
    <dbReference type="NCBI Taxonomy" id="1094508"/>
    <lineage>
        <taxon>Bacteria</taxon>
        <taxon>Bacillati</taxon>
        <taxon>Bacillota</taxon>
        <taxon>Clostridia</taxon>
        <taxon>Thermoanaerobacterales</taxon>
        <taxon>Thermoanaerobacteraceae</taxon>
        <taxon>Thermoanaerobacterium</taxon>
    </lineage>
</organism>
<comment type="similarity">
    <text evidence="2">Belongs to the bacterial solute-binding protein 2 family.</text>
</comment>
<dbReference type="EMBL" id="CP003184">
    <property type="protein sequence ID" value="AFK85176.1"/>
    <property type="molecule type" value="Genomic_DNA"/>
</dbReference>
<gene>
    <name evidence="6" type="ordered locus">Tsac_0140</name>
</gene>
<evidence type="ECO:0000313" key="6">
    <source>
        <dbReference type="EMBL" id="AFK85176.1"/>
    </source>
</evidence>
<dbReference type="GO" id="GO:0030246">
    <property type="term" value="F:carbohydrate binding"/>
    <property type="evidence" value="ECO:0007669"/>
    <property type="project" value="UniProtKB-ARBA"/>
</dbReference>
<dbReference type="PANTHER" id="PTHR46847">
    <property type="entry name" value="D-ALLOSE-BINDING PERIPLASMIC PROTEIN-RELATED"/>
    <property type="match status" value="1"/>
</dbReference>
<evidence type="ECO:0000256" key="3">
    <source>
        <dbReference type="ARBA" id="ARBA00022729"/>
    </source>
</evidence>
<sequence>MKTLHSIFNFFKKNIILILITLIAVLSIFLYKFQQIEEPVLAGKPLYHFYLVAQNSVDPFWKEVQKGAEDAAKYYNVAVEFNAPKFNNINEELEFLDIAVLSKVDGIITHVSYDGDFNTLIDEAYANNIPVVTIENDLKDSKRKSFVGANSFILGEEAGKLMRQSTGGKANIAVIMSNDVGNDTTSQNLKLNGFLSIINSVPGMKVSKVYTSQLGALSAEEITQSIINSNDGINALYITDSVDTIGASQVVVDFSKVGEISIVGYGDTPDILRYVDKGIIYGTVVSDPYKMGYESIKALIEIKKNNDVSTFIDTGVNIITKSNVKEYEDKTKQKD</sequence>
<dbReference type="RefSeq" id="WP_014757100.1">
    <property type="nucleotide sequence ID" value="NC_017992.1"/>
</dbReference>
<dbReference type="InterPro" id="IPR025997">
    <property type="entry name" value="SBP_2_dom"/>
</dbReference>
<keyword evidence="4" id="KW-0472">Membrane</keyword>
<dbReference type="KEGG" id="tsh:Tsac_0140"/>
<comment type="subcellular location">
    <subcellularLocation>
        <location evidence="1">Cell envelope</location>
    </subcellularLocation>
</comment>
<keyword evidence="7" id="KW-1185">Reference proteome</keyword>